<dbReference type="OrthoDB" id="65894at2759"/>
<feature type="region of interest" description="Disordered" evidence="2">
    <location>
        <begin position="57"/>
        <end position="93"/>
    </location>
</feature>
<feature type="region of interest" description="Disordered" evidence="2">
    <location>
        <begin position="416"/>
        <end position="439"/>
    </location>
</feature>
<evidence type="ECO:0000256" key="2">
    <source>
        <dbReference type="SAM" id="MobiDB-lite"/>
    </source>
</evidence>
<feature type="coiled-coil region" evidence="1">
    <location>
        <begin position="198"/>
        <end position="239"/>
    </location>
</feature>
<dbReference type="AlphaFoldDB" id="A0A8T1XC41"/>
<organism evidence="3 4">
    <name type="scientific">Phytophthora boehmeriae</name>
    <dbReference type="NCBI Taxonomy" id="109152"/>
    <lineage>
        <taxon>Eukaryota</taxon>
        <taxon>Sar</taxon>
        <taxon>Stramenopiles</taxon>
        <taxon>Oomycota</taxon>
        <taxon>Peronosporomycetes</taxon>
        <taxon>Peronosporales</taxon>
        <taxon>Peronosporaceae</taxon>
        <taxon>Phytophthora</taxon>
    </lineage>
</organism>
<feature type="region of interest" description="Disordered" evidence="2">
    <location>
        <begin position="248"/>
        <end position="274"/>
    </location>
</feature>
<feature type="compositionally biased region" description="Polar residues" evidence="2">
    <location>
        <begin position="250"/>
        <end position="266"/>
    </location>
</feature>
<dbReference type="Proteomes" id="UP000693981">
    <property type="component" value="Unassembled WGS sequence"/>
</dbReference>
<feature type="compositionally biased region" description="Low complexity" evidence="2">
    <location>
        <begin position="111"/>
        <end position="142"/>
    </location>
</feature>
<keyword evidence="4" id="KW-1185">Reference proteome</keyword>
<evidence type="ECO:0000313" key="4">
    <source>
        <dbReference type="Proteomes" id="UP000693981"/>
    </source>
</evidence>
<comment type="caution">
    <text evidence="3">The sequence shown here is derived from an EMBL/GenBank/DDBJ whole genome shotgun (WGS) entry which is preliminary data.</text>
</comment>
<feature type="compositionally biased region" description="Low complexity" evidence="2">
    <location>
        <begin position="57"/>
        <end position="69"/>
    </location>
</feature>
<accession>A0A8T1XC41</accession>
<feature type="region of interest" description="Disordered" evidence="2">
    <location>
        <begin position="111"/>
        <end position="197"/>
    </location>
</feature>
<feature type="compositionally biased region" description="Acidic residues" evidence="2">
    <location>
        <begin position="70"/>
        <end position="80"/>
    </location>
</feature>
<dbReference type="EMBL" id="JAGDFL010000007">
    <property type="protein sequence ID" value="KAG7401858.1"/>
    <property type="molecule type" value="Genomic_DNA"/>
</dbReference>
<feature type="region of interest" description="Disordered" evidence="2">
    <location>
        <begin position="1"/>
        <end position="35"/>
    </location>
</feature>
<keyword evidence="1" id="KW-0175">Coiled coil</keyword>
<name>A0A8T1XC41_9STRA</name>
<proteinExistence type="predicted"/>
<evidence type="ECO:0000313" key="3">
    <source>
        <dbReference type="EMBL" id="KAG7401858.1"/>
    </source>
</evidence>
<feature type="compositionally biased region" description="Acidic residues" evidence="2">
    <location>
        <begin position="178"/>
        <end position="195"/>
    </location>
</feature>
<protein>
    <submittedName>
        <fullName evidence="3">Uncharacterized protein</fullName>
    </submittedName>
</protein>
<feature type="compositionally biased region" description="Polar residues" evidence="2">
    <location>
        <begin position="418"/>
        <end position="431"/>
    </location>
</feature>
<evidence type="ECO:0000256" key="1">
    <source>
        <dbReference type="SAM" id="Coils"/>
    </source>
</evidence>
<reference evidence="3" key="1">
    <citation type="submission" date="2021-02" db="EMBL/GenBank/DDBJ databases">
        <authorList>
            <person name="Palmer J.M."/>
        </authorList>
    </citation>
    <scope>NUCLEOTIDE SEQUENCE</scope>
    <source>
        <strain evidence="3">SCRP23</strain>
    </source>
</reference>
<gene>
    <name evidence="3" type="ORF">PHYBOEH_010321</name>
</gene>
<sequence length="502" mass="55315">MSTTKTDTTLAMPPPPLKIAPHEYDSTPSSSAVASPVENYVGKQVLEPWEKMVSRVSSSSVDSSMMSEPVWEEDEEELGEKEEQPTATNANVAKKMQTLVRTMQQRLQGLQRLVQEAKPQQELESQTQKLESSSQSTETSSSCAIPAEKSSVDGVGCAADVPEPQELVPVKSGSSDAATDEADVDTSSSSDEEDPPAMSTLLDRINALQSQLQEAADENQQLRGVIHGLAQENARLQADVVSTALARASEGQNSNGNSFESNNDLKSNGGGEDRKDDILLSTTAIFGEASAFQLAMEQDLSALKDHERCQHKLHELWETIRTLRTFVETYELERNTMRMQRDEAIIEANRAGTENAKLAGSSNPQQKIKYLQQVKKDNEALRRKNRALNAKICRLSAEFIRQRNGCSLLEEDSLCSSGMSDSTSPDETLQSSDDRSERTRTQILQSMWDRSGVLQQRLERLRLTKHSIGDTQQSLGDPVSNESWSLAGEEEVAADCSRCRVD</sequence>